<dbReference type="EMBL" id="UINC01031071">
    <property type="protein sequence ID" value="SVB16528.1"/>
    <property type="molecule type" value="Genomic_DNA"/>
</dbReference>
<evidence type="ECO:0000313" key="2">
    <source>
        <dbReference type="EMBL" id="SVB16528.1"/>
    </source>
</evidence>
<proteinExistence type="predicted"/>
<name>A0A382BRS4_9ZZZZ</name>
<dbReference type="InterPro" id="IPR029062">
    <property type="entry name" value="Class_I_gatase-like"/>
</dbReference>
<evidence type="ECO:0000259" key="1">
    <source>
        <dbReference type="Pfam" id="PF00117"/>
    </source>
</evidence>
<sequence length="243" mass="27046">MKILVLQHLRAEHPGIFRDFLKEDGHEWFPVHLDEGQMPPPLADFDALWVMGGPMDVWEEEKHPWLCNEKILIKEAVEKRGMPFLGLCLGHQLLAEALGGKCGPAEHPEIGVQKVQLTDDGLTGVIFDALPEAFSCLQWHSAEVKRMPAGAVCLATSPDCAVQAMSWGPRAYSMQFHLEVEADTVENWAAIPSYAEDLETALGKNGVVELKVACENKMSEFSQLAERFYINWLQTSAKGLSFS</sequence>
<dbReference type="PANTHER" id="PTHR42695">
    <property type="entry name" value="GLUTAMINE AMIDOTRANSFERASE YLR126C-RELATED"/>
    <property type="match status" value="1"/>
</dbReference>
<dbReference type="Pfam" id="PF00117">
    <property type="entry name" value="GATase"/>
    <property type="match status" value="1"/>
</dbReference>
<dbReference type="CDD" id="cd01741">
    <property type="entry name" value="GATase1_1"/>
    <property type="match status" value="1"/>
</dbReference>
<organism evidence="2">
    <name type="scientific">marine metagenome</name>
    <dbReference type="NCBI Taxonomy" id="408172"/>
    <lineage>
        <taxon>unclassified sequences</taxon>
        <taxon>metagenomes</taxon>
        <taxon>ecological metagenomes</taxon>
    </lineage>
</organism>
<feature type="domain" description="Glutamine amidotransferase" evidence="1">
    <location>
        <begin position="42"/>
        <end position="182"/>
    </location>
</feature>
<dbReference type="AlphaFoldDB" id="A0A382BRS4"/>
<dbReference type="Gene3D" id="3.40.50.880">
    <property type="match status" value="1"/>
</dbReference>
<accession>A0A382BRS4</accession>
<dbReference type="InterPro" id="IPR044992">
    <property type="entry name" value="ChyE-like"/>
</dbReference>
<reference evidence="2" key="1">
    <citation type="submission" date="2018-05" db="EMBL/GenBank/DDBJ databases">
        <authorList>
            <person name="Lanie J.A."/>
            <person name="Ng W.-L."/>
            <person name="Kazmierczak K.M."/>
            <person name="Andrzejewski T.M."/>
            <person name="Davidsen T.M."/>
            <person name="Wayne K.J."/>
            <person name="Tettelin H."/>
            <person name="Glass J.I."/>
            <person name="Rusch D."/>
            <person name="Podicherti R."/>
            <person name="Tsui H.-C.T."/>
            <person name="Winkler M.E."/>
        </authorList>
    </citation>
    <scope>NUCLEOTIDE SEQUENCE</scope>
</reference>
<gene>
    <name evidence="2" type="ORF">METZ01_LOCUS169382</name>
</gene>
<dbReference type="PROSITE" id="PS51273">
    <property type="entry name" value="GATASE_TYPE_1"/>
    <property type="match status" value="1"/>
</dbReference>
<dbReference type="SUPFAM" id="SSF52317">
    <property type="entry name" value="Class I glutamine amidotransferase-like"/>
    <property type="match status" value="1"/>
</dbReference>
<dbReference type="InterPro" id="IPR017926">
    <property type="entry name" value="GATASE"/>
</dbReference>
<dbReference type="GO" id="GO:0005829">
    <property type="term" value="C:cytosol"/>
    <property type="evidence" value="ECO:0007669"/>
    <property type="project" value="TreeGrafter"/>
</dbReference>
<protein>
    <recommendedName>
        <fullName evidence="1">Glutamine amidotransferase domain-containing protein</fullName>
    </recommendedName>
</protein>
<dbReference type="PANTHER" id="PTHR42695:SF5">
    <property type="entry name" value="GLUTAMINE AMIDOTRANSFERASE YLR126C-RELATED"/>
    <property type="match status" value="1"/>
</dbReference>